<dbReference type="Gene3D" id="3.60.10.10">
    <property type="entry name" value="Endonuclease/exonuclease/phosphatase"/>
    <property type="match status" value="1"/>
</dbReference>
<keyword evidence="3" id="KW-1185">Reference proteome</keyword>
<reference evidence="2" key="2">
    <citation type="submission" date="2022-01" db="EMBL/GenBank/DDBJ databases">
        <authorList>
            <person name="Yamashiro T."/>
            <person name="Shiraishi A."/>
            <person name="Satake H."/>
            <person name="Nakayama K."/>
        </authorList>
    </citation>
    <scope>NUCLEOTIDE SEQUENCE</scope>
</reference>
<feature type="domain" description="Reverse transcriptase" evidence="1">
    <location>
        <begin position="1"/>
        <end position="344"/>
    </location>
</feature>
<dbReference type="InterPro" id="IPR043502">
    <property type="entry name" value="DNA/RNA_pol_sf"/>
</dbReference>
<dbReference type="PANTHER" id="PTHR33116:SF78">
    <property type="entry name" value="OS12G0587133 PROTEIN"/>
    <property type="match status" value="1"/>
</dbReference>
<accession>A0ABQ4ZR95</accession>
<dbReference type="PANTHER" id="PTHR33116">
    <property type="entry name" value="REVERSE TRANSCRIPTASE ZINC-BINDING DOMAIN-CONTAINING PROTEIN-RELATED-RELATED"/>
    <property type="match status" value="1"/>
</dbReference>
<evidence type="ECO:0000259" key="1">
    <source>
        <dbReference type="PROSITE" id="PS50878"/>
    </source>
</evidence>
<proteinExistence type="predicted"/>
<dbReference type="InterPro" id="IPR026960">
    <property type="entry name" value="RVT-Znf"/>
</dbReference>
<dbReference type="Pfam" id="PF00078">
    <property type="entry name" value="RVT_1"/>
    <property type="match status" value="1"/>
</dbReference>
<keyword evidence="2" id="KW-0808">Transferase</keyword>
<dbReference type="EMBL" id="BQNB010011608">
    <property type="protein sequence ID" value="GJS92803.1"/>
    <property type="molecule type" value="Genomic_DNA"/>
</dbReference>
<comment type="caution">
    <text evidence="2">The sequence shown here is derived from an EMBL/GenBank/DDBJ whole genome shotgun (WGS) entry which is preliminary data.</text>
</comment>
<name>A0ABQ4ZR95_9ASTR</name>
<gene>
    <name evidence="2" type="ORF">Tco_0799771</name>
</gene>
<reference evidence="2" key="1">
    <citation type="journal article" date="2022" name="Int. J. Mol. Sci.">
        <title>Draft Genome of Tanacetum Coccineum: Genomic Comparison of Closely Related Tanacetum-Family Plants.</title>
        <authorList>
            <person name="Yamashiro T."/>
            <person name="Shiraishi A."/>
            <person name="Nakayama K."/>
            <person name="Satake H."/>
        </authorList>
    </citation>
    <scope>NUCLEOTIDE SEQUENCE</scope>
</reference>
<organism evidence="2 3">
    <name type="scientific">Tanacetum coccineum</name>
    <dbReference type="NCBI Taxonomy" id="301880"/>
    <lineage>
        <taxon>Eukaryota</taxon>
        <taxon>Viridiplantae</taxon>
        <taxon>Streptophyta</taxon>
        <taxon>Embryophyta</taxon>
        <taxon>Tracheophyta</taxon>
        <taxon>Spermatophyta</taxon>
        <taxon>Magnoliopsida</taxon>
        <taxon>eudicotyledons</taxon>
        <taxon>Gunneridae</taxon>
        <taxon>Pentapetalae</taxon>
        <taxon>asterids</taxon>
        <taxon>campanulids</taxon>
        <taxon>Asterales</taxon>
        <taxon>Asteraceae</taxon>
        <taxon>Asteroideae</taxon>
        <taxon>Anthemideae</taxon>
        <taxon>Anthemidinae</taxon>
        <taxon>Tanacetum</taxon>
    </lineage>
</organism>
<dbReference type="SUPFAM" id="SSF56219">
    <property type="entry name" value="DNase I-like"/>
    <property type="match status" value="1"/>
</dbReference>
<keyword evidence="2" id="KW-0548">Nucleotidyltransferase</keyword>
<evidence type="ECO:0000313" key="2">
    <source>
        <dbReference type="EMBL" id="GJS92803.1"/>
    </source>
</evidence>
<protein>
    <submittedName>
        <fullName evidence="2">RNA-directed DNA polymerase, eukaryota</fullName>
    </submittedName>
</protein>
<dbReference type="InterPro" id="IPR036691">
    <property type="entry name" value="Endo/exonu/phosph_ase_sf"/>
</dbReference>
<evidence type="ECO:0000313" key="3">
    <source>
        <dbReference type="Proteomes" id="UP001151760"/>
    </source>
</evidence>
<sequence length="787" mass="89894">MWGNSNYNYVCSDSIGSSGGILCVWEKSVFRKENVTVSDNFIAIYGTWISNSLKVLFIVIYAPQQLSAKNLLWDYVSSLINNWSGEAIVMGDFNEVRCNEERYGSSFNTLGARRFNEFIMSAGLVDINLEGYKFTWSHPSASKMSKLDRFLVTEGTRALYMLCMHNCISESYDCVRWDYLLDVMKSFGFGPNWCRWIQGTLSSAKASILVNGSPTAEFSFYRGLKQGDPLSPFLFILIMESLHLSMVRASSNGMFRGLCLNGSLSVSHLFYADDAMFIGEWSQANLDNVVKMLQCFQVASGLSINIQKSNLLGVGVRRSVVDQAANKIGCLVMSNRFSYLGVMVGDSMNRRAAWVEVINKLRARLSNWKVKTLSIGGRYTLLKSVLGSSPLYHMSIFKTPKGVLKEMEGIRGKFFNGADPEERKIVWVAWQKVLASKSQGGLGMSSFFALNRALLLKWYWRFLTKYGSLWSQVIQAIHGDNFNCANNSPSLWSTIIREINSLKDIGFDFMSHCKIRIGNGCATKFWTDKWALDVTFRDRFPRVYALDMEKDSLVANKLGGELINGSFRRNVRDGVERQQWEALLDVLANVSLTPNADRWVCDLTGDGNFRVKEVRNFLDDLVLPSSTESTRWVKWVPIKTNIFIWKARRDCLPTRFNLSRKGVMLDSILCPLCDHAVETTQHVLFQCPIVRSVFHRICNWWELEGQDLESFSEWQSWFLSIRMSAGTKNLLDGVFATFWWYMWGFRNRSIFDSSAPRRSVIFDEVVALSFNWVSSRCKKFFYVRELA</sequence>
<dbReference type="SUPFAM" id="SSF56672">
    <property type="entry name" value="DNA/RNA polymerases"/>
    <property type="match status" value="1"/>
</dbReference>
<dbReference type="GO" id="GO:0003964">
    <property type="term" value="F:RNA-directed DNA polymerase activity"/>
    <property type="evidence" value="ECO:0007669"/>
    <property type="project" value="UniProtKB-KW"/>
</dbReference>
<dbReference type="Proteomes" id="UP001151760">
    <property type="component" value="Unassembled WGS sequence"/>
</dbReference>
<dbReference type="Pfam" id="PF13966">
    <property type="entry name" value="zf-RVT"/>
    <property type="match status" value="1"/>
</dbReference>
<keyword evidence="2" id="KW-0695">RNA-directed DNA polymerase</keyword>
<dbReference type="PROSITE" id="PS50878">
    <property type="entry name" value="RT_POL"/>
    <property type="match status" value="1"/>
</dbReference>
<dbReference type="InterPro" id="IPR000477">
    <property type="entry name" value="RT_dom"/>
</dbReference>